<feature type="transmembrane region" description="Helical" evidence="8">
    <location>
        <begin position="278"/>
        <end position="311"/>
    </location>
</feature>
<dbReference type="GO" id="GO:0071939">
    <property type="term" value="P:vitamin A import into cell"/>
    <property type="evidence" value="ECO:0007669"/>
    <property type="project" value="TreeGrafter"/>
</dbReference>
<proteinExistence type="predicted"/>
<feature type="transmembrane region" description="Helical" evidence="8">
    <location>
        <begin position="191"/>
        <end position="214"/>
    </location>
</feature>
<dbReference type="InterPro" id="IPR026612">
    <property type="entry name" value="STRA6-like"/>
</dbReference>
<feature type="transmembrane region" description="Helical" evidence="8">
    <location>
        <begin position="137"/>
        <end position="160"/>
    </location>
</feature>
<feature type="transmembrane region" description="Helical" evidence="8">
    <location>
        <begin position="34"/>
        <end position="53"/>
    </location>
</feature>
<dbReference type="OrthoDB" id="2376984at2759"/>
<evidence type="ECO:0000256" key="3">
    <source>
        <dbReference type="ARBA" id="ARBA00022475"/>
    </source>
</evidence>
<sequence length="433" mass="49298">MSTDANSTSVESDETLKSLDLGAYALATRNRSSIITYVPILICYGILLCHFVYRAIVSVKTCTKSGHTGQPVTQLVSYSYERTYVKWLFKSNSGNTLVGIGNVQEANVGAYQRFESYRTGMMKRLNDSSPLRTSPRVIFTFVVSTLILLQLSITLCLLYQPLRQYAVVALNDLNSTALFDGDLILQVTDGYVILFVVILLLCYMLAFLLILPLMGKVSDQFLIGVKAIFPLVAAHYIFHLCETFLVNRYFLQNHTVQKGTSGDVQRVIAVKNRKLFSVLMYFMFFFHVIIGFLTCIRRILLGGAIGILTLARIDRSLLPRGFEQLDSGYKSYVGLIMLELYHRNPILIVFCEELRQTLMVKDKRKFISLETPGNHVCYQNSISGSELIQRRKRIQNMWFKAVTLINNSSVRRHHDGKIKRSDFYPDRTGDFTK</sequence>
<evidence type="ECO:0000256" key="4">
    <source>
        <dbReference type="ARBA" id="ARBA00022692"/>
    </source>
</evidence>
<keyword evidence="3" id="KW-1003">Cell membrane</keyword>
<keyword evidence="7" id="KW-0675">Receptor</keyword>
<gene>
    <name evidence="9" type="ORF">MGAL_10B033319</name>
</gene>
<evidence type="ECO:0000256" key="6">
    <source>
        <dbReference type="ARBA" id="ARBA00023136"/>
    </source>
</evidence>
<keyword evidence="6 8" id="KW-0472">Membrane</keyword>
<evidence type="ECO:0000256" key="2">
    <source>
        <dbReference type="ARBA" id="ARBA00022448"/>
    </source>
</evidence>
<reference evidence="9" key="1">
    <citation type="submission" date="2018-11" db="EMBL/GenBank/DDBJ databases">
        <authorList>
            <person name="Alioto T."/>
            <person name="Alioto T."/>
        </authorList>
    </citation>
    <scope>NUCLEOTIDE SEQUENCE</scope>
</reference>
<dbReference type="GO" id="GO:0005886">
    <property type="term" value="C:plasma membrane"/>
    <property type="evidence" value="ECO:0007669"/>
    <property type="project" value="UniProtKB-SubCell"/>
</dbReference>
<dbReference type="PANTHER" id="PTHR21444">
    <property type="entry name" value="COILED-COIL DOMAIN-CONTAINING PROTEIN 180"/>
    <property type="match status" value="1"/>
</dbReference>
<name>A0A8B6F336_MYTGA</name>
<dbReference type="GO" id="GO:0038023">
    <property type="term" value="F:signaling receptor activity"/>
    <property type="evidence" value="ECO:0007669"/>
    <property type="project" value="InterPro"/>
</dbReference>
<dbReference type="PANTHER" id="PTHR21444:SF15">
    <property type="entry name" value="RECEPTOR FOR RETINOL UPTAKE STRA6"/>
    <property type="match status" value="1"/>
</dbReference>
<evidence type="ECO:0000256" key="5">
    <source>
        <dbReference type="ARBA" id="ARBA00022989"/>
    </source>
</evidence>
<keyword evidence="2" id="KW-0813">Transport</keyword>
<dbReference type="EMBL" id="UYJE01006195">
    <property type="protein sequence ID" value="VDI43818.1"/>
    <property type="molecule type" value="Genomic_DNA"/>
</dbReference>
<keyword evidence="10" id="KW-1185">Reference proteome</keyword>
<evidence type="ECO:0000256" key="7">
    <source>
        <dbReference type="ARBA" id="ARBA00023170"/>
    </source>
</evidence>
<comment type="caution">
    <text evidence="9">The sequence shown here is derived from an EMBL/GenBank/DDBJ whole genome shotgun (WGS) entry which is preliminary data.</text>
</comment>
<protein>
    <submittedName>
        <fullName evidence="9">Uncharacterized protein</fullName>
    </submittedName>
</protein>
<evidence type="ECO:0000256" key="8">
    <source>
        <dbReference type="SAM" id="Phobius"/>
    </source>
</evidence>
<evidence type="ECO:0000313" key="9">
    <source>
        <dbReference type="EMBL" id="VDI43818.1"/>
    </source>
</evidence>
<dbReference type="AlphaFoldDB" id="A0A8B6F336"/>
<keyword evidence="4 8" id="KW-0812">Transmembrane</keyword>
<evidence type="ECO:0000313" key="10">
    <source>
        <dbReference type="Proteomes" id="UP000596742"/>
    </source>
</evidence>
<comment type="subcellular location">
    <subcellularLocation>
        <location evidence="1">Cell membrane</location>
        <topology evidence="1">Multi-pass membrane protein</topology>
    </subcellularLocation>
</comment>
<dbReference type="Pfam" id="PF14752">
    <property type="entry name" value="RBP_receptor"/>
    <property type="match status" value="1"/>
</dbReference>
<evidence type="ECO:0000256" key="1">
    <source>
        <dbReference type="ARBA" id="ARBA00004651"/>
    </source>
</evidence>
<keyword evidence="5 8" id="KW-1133">Transmembrane helix</keyword>
<accession>A0A8B6F336</accession>
<organism evidence="9 10">
    <name type="scientific">Mytilus galloprovincialis</name>
    <name type="common">Mediterranean mussel</name>
    <dbReference type="NCBI Taxonomy" id="29158"/>
    <lineage>
        <taxon>Eukaryota</taxon>
        <taxon>Metazoa</taxon>
        <taxon>Spiralia</taxon>
        <taxon>Lophotrochozoa</taxon>
        <taxon>Mollusca</taxon>
        <taxon>Bivalvia</taxon>
        <taxon>Autobranchia</taxon>
        <taxon>Pteriomorphia</taxon>
        <taxon>Mytilida</taxon>
        <taxon>Mytiloidea</taxon>
        <taxon>Mytilidae</taxon>
        <taxon>Mytilinae</taxon>
        <taxon>Mytilus</taxon>
    </lineage>
</organism>
<dbReference type="Proteomes" id="UP000596742">
    <property type="component" value="Unassembled WGS sequence"/>
</dbReference>
<dbReference type="GO" id="GO:0034632">
    <property type="term" value="F:retinol transmembrane transporter activity"/>
    <property type="evidence" value="ECO:0007669"/>
    <property type="project" value="InterPro"/>
</dbReference>